<dbReference type="EMBL" id="QAPF01000035">
    <property type="protein sequence ID" value="TEA20228.1"/>
    <property type="molecule type" value="Genomic_DNA"/>
</dbReference>
<dbReference type="Proteomes" id="UP000295604">
    <property type="component" value="Unassembled WGS sequence"/>
</dbReference>
<feature type="compositionally biased region" description="Basic and acidic residues" evidence="1">
    <location>
        <begin position="654"/>
        <end position="674"/>
    </location>
</feature>
<protein>
    <submittedName>
        <fullName evidence="2">S-antigen protein</fullName>
    </submittedName>
</protein>
<feature type="compositionally biased region" description="Basic and acidic residues" evidence="1">
    <location>
        <begin position="897"/>
        <end position="911"/>
    </location>
</feature>
<feature type="region of interest" description="Disordered" evidence="1">
    <location>
        <begin position="234"/>
        <end position="258"/>
    </location>
</feature>
<accession>A0A4R8TN53</accession>
<organism evidence="2 3">
    <name type="scientific">Colletotrichum sidae</name>
    <dbReference type="NCBI Taxonomy" id="1347389"/>
    <lineage>
        <taxon>Eukaryota</taxon>
        <taxon>Fungi</taxon>
        <taxon>Dikarya</taxon>
        <taxon>Ascomycota</taxon>
        <taxon>Pezizomycotina</taxon>
        <taxon>Sordariomycetes</taxon>
        <taxon>Hypocreomycetidae</taxon>
        <taxon>Glomerellales</taxon>
        <taxon>Glomerellaceae</taxon>
        <taxon>Colletotrichum</taxon>
        <taxon>Colletotrichum orbiculare species complex</taxon>
    </lineage>
</organism>
<sequence length="1012" mass="111483">MPQDNVPNYVENYLPVEFYFPEYHGRAVFSTDNGKKPYKELHLAATVPLQRQMHLWSAEEIQGAANSIRRKFTRVVDAIRKPDCWERLHEYFDCAEIYEHGALNLWNLINTLSHENSELDNDPSAKTAYEVGIWCDNWVSKGNNQQKLREFRDWADVGGLVLGDMQDFFHHFPSELELLRQALIHRQRQARGAPDAMPAPYPQNGLVEHWSRTNLHNWLAGHSVYPTTSGLPQLTHSNPQSQASLATSHTEYGHQTGYTPARDDQAEPIEPAIAHRAPVVARGTNAPKTASVQPVASHLPSAAPPAATPTAAIQGVPVTNGSGRSAPEATTVPRPIFSSSDAWSVVRRGRKTVCLNQGSNNDKWHNIPCPCQHCEDRERSVYVRWGTVEHVSEHYQNFKVTFSDASSSKRAAVERSVNCNGLGRIYIHPMYHTKLGSELNNPLDRATFRASPNRDQSREMSQTHSTAESPPVPAKAQSKASLRNTVDSMAPSKGTASQPDSVEEARPALSGPPKKTQSSNAKPGDQALAPKNKETRAPKDKETQALKDEKNEETQAPKNKDTRAPKDKETQAPKNKETRALKSEEMQTPKNKETRAPKNKETQAPKSKETQAPKSKETQAPKNKETRAPKDKETQAPKNEKMQAPRNIETQAPKNEETQTPKDKETRTSEDKEINATPATETTTSQSRKSGKSDNSPHKQEISSETTAVEPKSSSAQQPEISKTGAAGKKVGSDAAAVPDATPEREYGKGSYRNTHASRAEHYVMPPKRSSISKETFAHTALAKKNETSDVPGRCSTTQTKPKDHETGSATSSSAKKKSQNKTNGMKKEQASVGQENEPGRPVQGALAASAGDLEMRGSLHQSQTDERSAKGQPSGNRETTAADSVTNQLSNSYKSPEQEAKTEAEHREGNSSKFPYGSLRITKYRKKQLPELTFQFSNIFGFDVTSANSVDRNNAGQHRSLSQDSRKSSRTLSLGNFPPKSPDGDPSLGSMDVRPNEQPIEGGTKQERSSG</sequence>
<evidence type="ECO:0000256" key="1">
    <source>
        <dbReference type="SAM" id="MobiDB-lite"/>
    </source>
</evidence>
<feature type="region of interest" description="Disordered" evidence="1">
    <location>
        <begin position="949"/>
        <end position="1012"/>
    </location>
</feature>
<feature type="compositionally biased region" description="Polar residues" evidence="1">
    <location>
        <begin position="949"/>
        <end position="964"/>
    </location>
</feature>
<gene>
    <name evidence="2" type="primary">SANT</name>
    <name evidence="2" type="ORF">C8034_v003884</name>
</gene>
<comment type="caution">
    <text evidence="2">The sequence shown here is derived from an EMBL/GenBank/DDBJ whole genome shotgun (WGS) entry which is preliminary data.</text>
</comment>
<name>A0A4R8TN53_9PEZI</name>
<feature type="compositionally biased region" description="Polar residues" evidence="1">
    <location>
        <begin position="677"/>
        <end position="688"/>
    </location>
</feature>
<feature type="compositionally biased region" description="Polar residues" evidence="1">
    <location>
        <begin position="234"/>
        <end position="250"/>
    </location>
</feature>
<feature type="region of interest" description="Disordered" evidence="1">
    <location>
        <begin position="436"/>
        <end position="920"/>
    </location>
</feature>
<keyword evidence="3" id="KW-1185">Reference proteome</keyword>
<feature type="compositionally biased region" description="Polar residues" evidence="1">
    <location>
        <begin position="703"/>
        <end position="721"/>
    </location>
</feature>
<evidence type="ECO:0000313" key="3">
    <source>
        <dbReference type="Proteomes" id="UP000295604"/>
    </source>
</evidence>
<proteinExistence type="predicted"/>
<feature type="compositionally biased region" description="Polar residues" evidence="1">
    <location>
        <begin position="478"/>
        <end position="487"/>
    </location>
</feature>
<reference evidence="2 3" key="1">
    <citation type="submission" date="2018-11" db="EMBL/GenBank/DDBJ databases">
        <title>Genome sequence and assembly of Colletotrichum sidae.</title>
        <authorList>
            <person name="Gan P."/>
            <person name="Shirasu K."/>
        </authorList>
    </citation>
    <scope>NUCLEOTIDE SEQUENCE [LARGE SCALE GENOMIC DNA]</scope>
    <source>
        <strain evidence="2 3">CBS 518.97</strain>
    </source>
</reference>
<dbReference type="AlphaFoldDB" id="A0A4R8TN53"/>
<feature type="compositionally biased region" description="Polar residues" evidence="1">
    <location>
        <begin position="872"/>
        <end position="896"/>
    </location>
</feature>
<feature type="compositionally biased region" description="Basic and acidic residues" evidence="1">
    <location>
        <begin position="691"/>
        <end position="702"/>
    </location>
</feature>
<evidence type="ECO:0000313" key="2">
    <source>
        <dbReference type="EMBL" id="TEA20228.1"/>
    </source>
</evidence>
<feature type="compositionally biased region" description="Basic and acidic residues" evidence="1">
    <location>
        <begin position="854"/>
        <end position="870"/>
    </location>
</feature>
<feature type="compositionally biased region" description="Basic and acidic residues" evidence="1">
    <location>
        <begin position="531"/>
        <end position="643"/>
    </location>
</feature>
<feature type="compositionally biased region" description="Polar residues" evidence="1">
    <location>
        <begin position="459"/>
        <end position="468"/>
    </location>
</feature>